<evidence type="ECO:0000313" key="2">
    <source>
        <dbReference type="Proteomes" id="UP000673821"/>
    </source>
</evidence>
<reference evidence="1 2" key="1">
    <citation type="submission" date="2021-02" db="EMBL/GenBank/DDBJ databases">
        <authorList>
            <person name="Vanwijnsberghe S."/>
        </authorList>
    </citation>
    <scope>NUCLEOTIDE SEQUENCE [LARGE SCALE GENOMIC DNA]</scope>
    <source>
        <strain evidence="1 2">R-69776</strain>
    </source>
</reference>
<dbReference type="EMBL" id="CAJNBH010000003">
    <property type="protein sequence ID" value="CAE6712238.1"/>
    <property type="molecule type" value="Genomic_DNA"/>
</dbReference>
<proteinExistence type="predicted"/>
<accession>A0ABN7KTB1</accession>
<organism evidence="1 2">
    <name type="scientific">Paraburkholderia nemoris</name>
    <dbReference type="NCBI Taxonomy" id="2793076"/>
    <lineage>
        <taxon>Bacteria</taxon>
        <taxon>Pseudomonadati</taxon>
        <taxon>Pseudomonadota</taxon>
        <taxon>Betaproteobacteria</taxon>
        <taxon>Burkholderiales</taxon>
        <taxon>Burkholderiaceae</taxon>
        <taxon>Paraburkholderia</taxon>
    </lineage>
</organism>
<comment type="caution">
    <text evidence="1">The sequence shown here is derived from an EMBL/GenBank/DDBJ whole genome shotgun (WGS) entry which is preliminary data.</text>
</comment>
<keyword evidence="2" id="KW-1185">Reference proteome</keyword>
<protein>
    <submittedName>
        <fullName evidence="1">Uncharacterized protein</fullName>
    </submittedName>
</protein>
<evidence type="ECO:0000313" key="1">
    <source>
        <dbReference type="EMBL" id="CAE6712238.1"/>
    </source>
</evidence>
<gene>
    <name evidence="1" type="ORF">R69776_01137</name>
</gene>
<dbReference type="Proteomes" id="UP000673821">
    <property type="component" value="Unassembled WGS sequence"/>
</dbReference>
<sequence>MGFGSSALALRFLFGRLLLQSLKLFVPLWRLHTLINYGEKFRLTRNARLQLQNMVLPLFWLRAKVQRCLQE</sequence>
<name>A0ABN7KTB1_9BURK</name>